<dbReference type="RefSeq" id="WP_089675628.1">
    <property type="nucleotide sequence ID" value="NZ_FODB01000039.1"/>
</dbReference>
<dbReference type="STRING" id="77097.SAMN04490369_103927"/>
<organism evidence="1 2">
    <name type="scientific">Vreelandella aquamarina</name>
    <dbReference type="NCBI Taxonomy" id="77097"/>
    <lineage>
        <taxon>Bacteria</taxon>
        <taxon>Pseudomonadati</taxon>
        <taxon>Pseudomonadota</taxon>
        <taxon>Gammaproteobacteria</taxon>
        <taxon>Oceanospirillales</taxon>
        <taxon>Halomonadaceae</taxon>
        <taxon>Vreelandella</taxon>
    </lineage>
</organism>
<dbReference type="Proteomes" id="UP000199493">
    <property type="component" value="Unassembled WGS sequence"/>
</dbReference>
<accession>A0A1H8LDB2</accession>
<gene>
    <name evidence="1" type="ORF">SAMN04490369_103927</name>
</gene>
<name>A0A1H8LDB2_9GAMM</name>
<evidence type="ECO:0000313" key="2">
    <source>
        <dbReference type="Proteomes" id="UP000199493"/>
    </source>
</evidence>
<reference evidence="1 2" key="1">
    <citation type="submission" date="2016-10" db="EMBL/GenBank/DDBJ databases">
        <authorList>
            <person name="de Groot N.N."/>
        </authorList>
    </citation>
    <scope>NUCLEOTIDE SEQUENCE [LARGE SCALE GENOMIC DNA]</scope>
    <source>
        <strain evidence="1 2">558</strain>
    </source>
</reference>
<dbReference type="AlphaFoldDB" id="A0A1H8LDB2"/>
<sequence>MQWIREQNAELDEYQVYDNNFKTRDDFLNLIVKTDKDQPHLIASLAESLTAEGSPENESLLELVQEQVELPLEADMLLTAACAWGLWRSPDIATWLKVKEVAYNSWHVEHWLNEAMSAYAKNNPCAREAYVNLATLLFKALEAGELKSGSKRKYEAFERAWSNWQNAEFPLEEIWRELPGSEFINYKEEMRIFGFMCEFAPEELRDLIADSNNPLLVDTALLSSGIGAFSPRFAQWATYVKSAPLAFNQDGSWNGSLLLPLLLVHARNELLDPGRRIPRHGADETEVTSLTNQVTKLIRAVVDILTSREEATAMFARWSIWLMRQVLHERESEFSDIRSHDFVDNALLEAIGTSIQQKQLIERAPEDAAPWEAWCHQCVLSYFAHMGFIDPPAFEKFASQWQLTPESWHEQKGRDLRGRANLHIIRDNIPSLSANLLVYPLASMDGFSASWQQLWDSAYYLREVLEFGSVDAGEKSYSDRADASRLLLLLGCMGLACFEQAAARLDASADHLVEELISLYRSLTSAAMEVLNIDDTINRDKWQSLLQHLALRRVYWDASYTSEHIAAIFTGQETPSIRDFLDCFQSNPGDLIIFLHACMLNELDASKLREELRGASVDLDVCVDTLKRLNGLRDRRYPMDSRAIKAIEPLMG</sequence>
<dbReference type="EMBL" id="FODB01000039">
    <property type="protein sequence ID" value="SEO03029.1"/>
    <property type="molecule type" value="Genomic_DNA"/>
</dbReference>
<proteinExistence type="predicted"/>
<protein>
    <submittedName>
        <fullName evidence="1">Uncharacterized protein</fullName>
    </submittedName>
</protein>
<evidence type="ECO:0000313" key="1">
    <source>
        <dbReference type="EMBL" id="SEO03029.1"/>
    </source>
</evidence>